<proteinExistence type="predicted"/>
<keyword evidence="4" id="KW-1185">Reference proteome</keyword>
<gene>
    <name evidence="3" type="ORF">CLV72_101484</name>
</gene>
<protein>
    <submittedName>
        <fullName evidence="3">Uncharacterized protein</fullName>
    </submittedName>
</protein>
<dbReference type="AlphaFoldDB" id="A0A2T0QD57"/>
<sequence length="62" mass="6825">MAMAANVTPGILGFAVIAALGFVLYLLLKNMNQRISRLRFEEREQAERSEASDKADTGPERG</sequence>
<dbReference type="OrthoDB" id="3830620at2"/>
<dbReference type="RefSeq" id="WP_146159318.1">
    <property type="nucleotide sequence ID" value="NZ_PVZC01000001.1"/>
</dbReference>
<organism evidence="3 4">
    <name type="scientific">Allonocardiopsis opalescens</name>
    <dbReference type="NCBI Taxonomy" id="1144618"/>
    <lineage>
        <taxon>Bacteria</taxon>
        <taxon>Bacillati</taxon>
        <taxon>Actinomycetota</taxon>
        <taxon>Actinomycetes</taxon>
        <taxon>Streptosporangiales</taxon>
        <taxon>Allonocardiopsis</taxon>
    </lineage>
</organism>
<reference evidence="3 4" key="1">
    <citation type="submission" date="2018-03" db="EMBL/GenBank/DDBJ databases">
        <title>Genomic Encyclopedia of Archaeal and Bacterial Type Strains, Phase II (KMG-II): from individual species to whole genera.</title>
        <authorList>
            <person name="Goeker M."/>
        </authorList>
    </citation>
    <scope>NUCLEOTIDE SEQUENCE [LARGE SCALE GENOMIC DNA]</scope>
    <source>
        <strain evidence="3 4">DSM 45601</strain>
    </source>
</reference>
<keyword evidence="2" id="KW-0472">Membrane</keyword>
<name>A0A2T0QD57_9ACTN</name>
<evidence type="ECO:0000313" key="4">
    <source>
        <dbReference type="Proteomes" id="UP000237846"/>
    </source>
</evidence>
<dbReference type="EMBL" id="PVZC01000001">
    <property type="protein sequence ID" value="PRY01886.1"/>
    <property type="molecule type" value="Genomic_DNA"/>
</dbReference>
<dbReference type="Proteomes" id="UP000237846">
    <property type="component" value="Unassembled WGS sequence"/>
</dbReference>
<feature type="transmembrane region" description="Helical" evidence="2">
    <location>
        <begin position="6"/>
        <end position="28"/>
    </location>
</feature>
<evidence type="ECO:0000256" key="2">
    <source>
        <dbReference type="SAM" id="Phobius"/>
    </source>
</evidence>
<keyword evidence="2" id="KW-1133">Transmembrane helix</keyword>
<accession>A0A2T0QD57</accession>
<evidence type="ECO:0000313" key="3">
    <source>
        <dbReference type="EMBL" id="PRY01886.1"/>
    </source>
</evidence>
<evidence type="ECO:0000256" key="1">
    <source>
        <dbReference type="SAM" id="MobiDB-lite"/>
    </source>
</evidence>
<comment type="caution">
    <text evidence="3">The sequence shown here is derived from an EMBL/GenBank/DDBJ whole genome shotgun (WGS) entry which is preliminary data.</text>
</comment>
<feature type="region of interest" description="Disordered" evidence="1">
    <location>
        <begin position="40"/>
        <end position="62"/>
    </location>
</feature>
<keyword evidence="2" id="KW-0812">Transmembrane</keyword>